<dbReference type="SUPFAM" id="SSF46955">
    <property type="entry name" value="Putative DNA-binding domain"/>
    <property type="match status" value="1"/>
</dbReference>
<dbReference type="CDD" id="cd04766">
    <property type="entry name" value="HTH_HspR"/>
    <property type="match status" value="1"/>
</dbReference>
<dbReference type="InterPro" id="IPR047057">
    <property type="entry name" value="MerR_fam"/>
</dbReference>
<dbReference type="SMART" id="SM00422">
    <property type="entry name" value="HTH_MERR"/>
    <property type="match status" value="1"/>
</dbReference>
<dbReference type="GO" id="GO:0003700">
    <property type="term" value="F:DNA-binding transcription factor activity"/>
    <property type="evidence" value="ECO:0007669"/>
    <property type="project" value="InterPro"/>
</dbReference>
<evidence type="ECO:0000313" key="5">
    <source>
        <dbReference type="EMBL" id="CAB4958944.1"/>
    </source>
</evidence>
<dbReference type="InterPro" id="IPR009061">
    <property type="entry name" value="DNA-bd_dom_put_sf"/>
</dbReference>
<dbReference type="Gene3D" id="1.10.1660.10">
    <property type="match status" value="1"/>
</dbReference>
<feature type="domain" description="HTH merR-type" evidence="4">
    <location>
        <begin position="41"/>
        <end position="110"/>
    </location>
</feature>
<proteinExistence type="predicted"/>
<sequence length="191" mass="21766">MGQGSEDRAGRPAKPRGAGRVGASVRVSTSTSIEVDADRGVFMISVAAELAEMHPQTLRMYEQRGLIEPKRSPKGTRLYSHSDVERLRRIQQMTNDLGLNLAGVERVLALEVELEREKRRYAQAAERLVQLQRETVEMRDTLRAEMQTEIDKLRRRNELVPYTGTRTTALVQFRPPPVEMPDVEEVEHDED</sequence>
<feature type="compositionally biased region" description="Basic and acidic residues" evidence="3">
    <location>
        <begin position="1"/>
        <end position="10"/>
    </location>
</feature>
<keyword evidence="2" id="KW-0175">Coiled coil</keyword>
<dbReference type="GO" id="GO:0003677">
    <property type="term" value="F:DNA binding"/>
    <property type="evidence" value="ECO:0007669"/>
    <property type="project" value="UniProtKB-KW"/>
</dbReference>
<dbReference type="Pfam" id="PF13411">
    <property type="entry name" value="MerR_1"/>
    <property type="match status" value="1"/>
</dbReference>
<dbReference type="NCBIfam" id="NF047375">
    <property type="entry name" value="HeatShock_HspR"/>
    <property type="match status" value="1"/>
</dbReference>
<dbReference type="InterPro" id="IPR000551">
    <property type="entry name" value="MerR-type_HTH_dom"/>
</dbReference>
<organism evidence="5">
    <name type="scientific">freshwater metagenome</name>
    <dbReference type="NCBI Taxonomy" id="449393"/>
    <lineage>
        <taxon>unclassified sequences</taxon>
        <taxon>metagenomes</taxon>
        <taxon>ecological metagenomes</taxon>
    </lineage>
</organism>
<dbReference type="PROSITE" id="PS50937">
    <property type="entry name" value="HTH_MERR_2"/>
    <property type="match status" value="1"/>
</dbReference>
<dbReference type="EMBL" id="CAFBMK010000448">
    <property type="protein sequence ID" value="CAB4958944.1"/>
    <property type="molecule type" value="Genomic_DNA"/>
</dbReference>
<evidence type="ECO:0000256" key="2">
    <source>
        <dbReference type="SAM" id="Coils"/>
    </source>
</evidence>
<evidence type="ECO:0000259" key="4">
    <source>
        <dbReference type="PROSITE" id="PS50937"/>
    </source>
</evidence>
<evidence type="ECO:0000256" key="3">
    <source>
        <dbReference type="SAM" id="MobiDB-lite"/>
    </source>
</evidence>
<feature type="coiled-coil region" evidence="2">
    <location>
        <begin position="107"/>
        <end position="141"/>
    </location>
</feature>
<reference evidence="5" key="1">
    <citation type="submission" date="2020-05" db="EMBL/GenBank/DDBJ databases">
        <authorList>
            <person name="Chiriac C."/>
            <person name="Salcher M."/>
            <person name="Ghai R."/>
            <person name="Kavagutti S V."/>
        </authorList>
    </citation>
    <scope>NUCLEOTIDE SEQUENCE</scope>
</reference>
<gene>
    <name evidence="5" type="ORF">UFOPK3564_03935</name>
</gene>
<feature type="region of interest" description="Disordered" evidence="3">
    <location>
        <begin position="1"/>
        <end position="25"/>
    </location>
</feature>
<evidence type="ECO:0000256" key="1">
    <source>
        <dbReference type="ARBA" id="ARBA00023125"/>
    </source>
</evidence>
<protein>
    <submittedName>
        <fullName evidence="5">Unannotated protein</fullName>
    </submittedName>
</protein>
<accession>A0A6J7KZL1</accession>
<name>A0A6J7KZL1_9ZZZZ</name>
<keyword evidence="1" id="KW-0238">DNA-binding</keyword>
<dbReference type="PANTHER" id="PTHR30204:SF58">
    <property type="entry name" value="HTH-TYPE TRANSCRIPTIONAL REGULATOR YFMP"/>
    <property type="match status" value="1"/>
</dbReference>
<dbReference type="AlphaFoldDB" id="A0A6J7KZL1"/>
<dbReference type="PANTHER" id="PTHR30204">
    <property type="entry name" value="REDOX-CYCLING DRUG-SENSING TRANSCRIPTIONAL ACTIVATOR SOXR"/>
    <property type="match status" value="1"/>
</dbReference>